<protein>
    <submittedName>
        <fullName evidence="2">Uncharacterized protein</fullName>
    </submittedName>
</protein>
<feature type="compositionally biased region" description="Basic and acidic residues" evidence="1">
    <location>
        <begin position="417"/>
        <end position="447"/>
    </location>
</feature>
<gene>
    <name evidence="2" type="ORF">FCC1311_066842</name>
</gene>
<dbReference type="InParanoid" id="A0A2R5GIN4"/>
<keyword evidence="3" id="KW-1185">Reference proteome</keyword>
<dbReference type="Proteomes" id="UP000241890">
    <property type="component" value="Unassembled WGS sequence"/>
</dbReference>
<accession>A0A2R5GIN4</accession>
<reference evidence="2 3" key="1">
    <citation type="submission" date="2017-12" db="EMBL/GenBank/DDBJ databases">
        <title>Sequencing, de novo assembly and annotation of complete genome of a new Thraustochytrid species, strain FCC1311.</title>
        <authorList>
            <person name="Sedici K."/>
            <person name="Godart F."/>
            <person name="Aiese Cigliano R."/>
            <person name="Sanseverino W."/>
            <person name="Barakat M."/>
            <person name="Ortet P."/>
            <person name="Marechal E."/>
            <person name="Cagnac O."/>
            <person name="Amato A."/>
        </authorList>
    </citation>
    <scope>NUCLEOTIDE SEQUENCE [LARGE SCALE GENOMIC DNA]</scope>
</reference>
<name>A0A2R5GIN4_9STRA</name>
<evidence type="ECO:0000256" key="1">
    <source>
        <dbReference type="SAM" id="MobiDB-lite"/>
    </source>
</evidence>
<sequence>MDWFESLDYDPERDLRVEMEARVASLRKSTTILKRGGAEPKYLEIPQRYQPPPKKERRRKTSPQSKKPGRPNLAKLPRVATLKPKPSPLHQSPHGTHFSPDNLSTSEDPLSPAKDQIAQARIKEGYLFWRECSLTRALEKSKVDFVPTLVFDMGQRTIRWVCFRETAHDFQSTKDIAPHYAQIVQSLCHFGGSPLVRVRSYEGSKGSSTSDTFCLSKVDLVERIEALCKTFSAPPARAPFGLVVLQAIVPAHFGRLARLSGSRVEKRLMRHCSVGDLEGQIVIEEAESNESLAKPARRRREILYEVRSFRTQSSTLADTKARLLAQKARAVAQEAHKSEADRCREGLQWCIGDVHESATLDTLRNIDPGARQAIVYKLVLAHRYGIEDSSQLAEALPEKLRTRMYETVKSSPVATTTKHEQVPKADDAEQRQEGDIEEKETTLEEKSPGVATPSKVIKFDGISCGSFFGNEVEKLELCQGIMDTLRSGQEACVRAPLEENNGSTEEARLVLRSLYLEFRGMCIDQGYFPDVPVRDNAAVMSLQPLPSYVDYAHQQSLVSR</sequence>
<dbReference type="AlphaFoldDB" id="A0A2R5GIN4"/>
<proteinExistence type="predicted"/>
<evidence type="ECO:0000313" key="2">
    <source>
        <dbReference type="EMBL" id="GBG30465.1"/>
    </source>
</evidence>
<feature type="region of interest" description="Disordered" evidence="1">
    <location>
        <begin position="26"/>
        <end position="111"/>
    </location>
</feature>
<dbReference type="EMBL" id="BEYU01000076">
    <property type="protein sequence ID" value="GBG30465.1"/>
    <property type="molecule type" value="Genomic_DNA"/>
</dbReference>
<comment type="caution">
    <text evidence="2">The sequence shown here is derived from an EMBL/GenBank/DDBJ whole genome shotgun (WGS) entry which is preliminary data.</text>
</comment>
<feature type="region of interest" description="Disordered" evidence="1">
    <location>
        <begin position="407"/>
        <end position="450"/>
    </location>
</feature>
<evidence type="ECO:0000313" key="3">
    <source>
        <dbReference type="Proteomes" id="UP000241890"/>
    </source>
</evidence>
<feature type="compositionally biased region" description="Polar residues" evidence="1">
    <location>
        <begin position="89"/>
        <end position="108"/>
    </location>
</feature>
<organism evidence="2 3">
    <name type="scientific">Hondaea fermentalgiana</name>
    <dbReference type="NCBI Taxonomy" id="2315210"/>
    <lineage>
        <taxon>Eukaryota</taxon>
        <taxon>Sar</taxon>
        <taxon>Stramenopiles</taxon>
        <taxon>Bigyra</taxon>
        <taxon>Labyrinthulomycetes</taxon>
        <taxon>Thraustochytrida</taxon>
        <taxon>Thraustochytriidae</taxon>
        <taxon>Hondaea</taxon>
    </lineage>
</organism>